<evidence type="ECO:0000256" key="11">
    <source>
        <dbReference type="ARBA" id="ARBA00022840"/>
    </source>
</evidence>
<dbReference type="InterPro" id="IPR036890">
    <property type="entry name" value="HATPase_C_sf"/>
</dbReference>
<dbReference type="EC" id="2.7.13.3" evidence="3"/>
<keyword evidence="9" id="KW-0547">Nucleotide-binding</keyword>
<dbReference type="RefSeq" id="WP_047884979.1">
    <property type="nucleotide sequence ID" value="NZ_CP071326.1"/>
</dbReference>
<protein>
    <recommendedName>
        <fullName evidence="15">C4-dicarboxylate transport sensor protein DctB</fullName>
        <ecNumber evidence="3">2.7.13.3</ecNumber>
    </recommendedName>
</protein>
<accession>A0A0J1HE15</accession>
<evidence type="ECO:0000256" key="4">
    <source>
        <dbReference type="ARBA" id="ARBA00022475"/>
    </source>
</evidence>
<evidence type="ECO:0000313" key="21">
    <source>
        <dbReference type="Proteomes" id="UP000035909"/>
    </source>
</evidence>
<keyword evidence="13" id="KW-0902">Two-component regulatory system</keyword>
<evidence type="ECO:0000256" key="3">
    <source>
        <dbReference type="ARBA" id="ARBA00012438"/>
    </source>
</evidence>
<keyword evidence="12 17" id="KW-1133">Transmembrane helix</keyword>
<dbReference type="SUPFAM" id="SSF47384">
    <property type="entry name" value="Homodimeric domain of signal transducing histidine kinase"/>
    <property type="match status" value="1"/>
</dbReference>
<dbReference type="InterPro" id="IPR003661">
    <property type="entry name" value="HisK_dim/P_dom"/>
</dbReference>
<evidence type="ECO:0000259" key="19">
    <source>
        <dbReference type="PROSITE" id="PS50109"/>
    </source>
</evidence>
<evidence type="ECO:0000256" key="16">
    <source>
        <dbReference type="SAM" id="Coils"/>
    </source>
</evidence>
<keyword evidence="5" id="KW-0997">Cell inner membrane</keyword>
<dbReference type="SMART" id="SM00387">
    <property type="entry name" value="HATPase_c"/>
    <property type="match status" value="1"/>
</dbReference>
<evidence type="ECO:0000256" key="1">
    <source>
        <dbReference type="ARBA" id="ARBA00000085"/>
    </source>
</evidence>
<comment type="subcellular location">
    <subcellularLocation>
        <location evidence="2">Cell inner membrane</location>
        <topology evidence="2">Multi-pass membrane protein</topology>
    </subcellularLocation>
</comment>
<dbReference type="InterPro" id="IPR004358">
    <property type="entry name" value="Sig_transdc_His_kin-like_C"/>
</dbReference>
<comment type="caution">
    <text evidence="20">The sequence shown here is derived from an EMBL/GenBank/DDBJ whole genome shotgun (WGS) entry which is preliminary data.</text>
</comment>
<evidence type="ECO:0000256" key="17">
    <source>
        <dbReference type="SAM" id="Phobius"/>
    </source>
</evidence>
<evidence type="ECO:0000256" key="10">
    <source>
        <dbReference type="ARBA" id="ARBA00022777"/>
    </source>
</evidence>
<keyword evidence="10" id="KW-0418">Kinase</keyword>
<dbReference type="FunFam" id="3.30.450.20:FF:000127">
    <property type="entry name" value="C4-dicarboxylate transport sensor protein"/>
    <property type="match status" value="1"/>
</dbReference>
<evidence type="ECO:0000256" key="18">
    <source>
        <dbReference type="SAM" id="SignalP"/>
    </source>
</evidence>
<dbReference type="AlphaFoldDB" id="A0A0J1HE15"/>
<organism evidence="20 21">
    <name type="scientific">Photobacterium ganghwense</name>
    <dbReference type="NCBI Taxonomy" id="320778"/>
    <lineage>
        <taxon>Bacteria</taxon>
        <taxon>Pseudomonadati</taxon>
        <taxon>Pseudomonadota</taxon>
        <taxon>Gammaproteobacteria</taxon>
        <taxon>Vibrionales</taxon>
        <taxon>Vibrionaceae</taxon>
        <taxon>Photobacterium</taxon>
    </lineage>
</organism>
<dbReference type="InterPro" id="IPR036097">
    <property type="entry name" value="HisK_dim/P_sf"/>
</dbReference>
<dbReference type="Gene3D" id="3.30.450.20">
    <property type="entry name" value="PAS domain"/>
    <property type="match status" value="2"/>
</dbReference>
<keyword evidence="11" id="KW-0067">ATP-binding</keyword>
<dbReference type="GO" id="GO:0005886">
    <property type="term" value="C:plasma membrane"/>
    <property type="evidence" value="ECO:0007669"/>
    <property type="project" value="UniProtKB-SubCell"/>
</dbReference>
<dbReference type="CDD" id="cd00082">
    <property type="entry name" value="HisKA"/>
    <property type="match status" value="1"/>
</dbReference>
<dbReference type="Pfam" id="PF00512">
    <property type="entry name" value="HisKA"/>
    <property type="match status" value="1"/>
</dbReference>
<dbReference type="EMBL" id="LDOU01000007">
    <property type="protein sequence ID" value="KLV09890.1"/>
    <property type="molecule type" value="Genomic_DNA"/>
</dbReference>
<feature type="chain" id="PRO_5005252399" description="C4-dicarboxylate transport sensor protein DctB" evidence="18">
    <location>
        <begin position="24"/>
        <end position="608"/>
    </location>
</feature>
<dbReference type="Gene3D" id="3.30.565.10">
    <property type="entry name" value="Histidine kinase-like ATPase, C-terminal domain"/>
    <property type="match status" value="1"/>
</dbReference>
<keyword evidence="8 17" id="KW-0812">Transmembrane</keyword>
<keyword evidence="4" id="KW-1003">Cell membrane</keyword>
<keyword evidence="7" id="KW-0808">Transferase</keyword>
<dbReference type="GO" id="GO:0000155">
    <property type="term" value="F:phosphorelay sensor kinase activity"/>
    <property type="evidence" value="ECO:0007669"/>
    <property type="project" value="InterPro"/>
</dbReference>
<gene>
    <name evidence="20" type="ORF">ABT57_09440</name>
</gene>
<evidence type="ECO:0000256" key="9">
    <source>
        <dbReference type="ARBA" id="ARBA00022741"/>
    </source>
</evidence>
<comment type="catalytic activity">
    <reaction evidence="1">
        <text>ATP + protein L-histidine = ADP + protein N-phospho-L-histidine.</text>
        <dbReference type="EC" id="2.7.13.3"/>
    </reaction>
</comment>
<dbReference type="PATRIC" id="fig|320778.3.peg.2056"/>
<keyword evidence="16" id="KW-0175">Coiled coil</keyword>
<feature type="coiled-coil region" evidence="16">
    <location>
        <begin position="334"/>
        <end position="382"/>
    </location>
</feature>
<reference evidence="20 21" key="1">
    <citation type="submission" date="2015-05" db="EMBL/GenBank/DDBJ databases">
        <title>Photobacterium galathea sp. nov.</title>
        <authorList>
            <person name="Machado H."/>
            <person name="Gram L."/>
        </authorList>
    </citation>
    <scope>NUCLEOTIDE SEQUENCE [LARGE SCALE GENOMIC DNA]</scope>
    <source>
        <strain evidence="20 21">DSM 22954</strain>
    </source>
</reference>
<evidence type="ECO:0000256" key="12">
    <source>
        <dbReference type="ARBA" id="ARBA00022989"/>
    </source>
</evidence>
<dbReference type="GO" id="GO:0005524">
    <property type="term" value="F:ATP binding"/>
    <property type="evidence" value="ECO:0007669"/>
    <property type="project" value="UniProtKB-KW"/>
</dbReference>
<dbReference type="InterPro" id="IPR033479">
    <property type="entry name" value="dCache_1"/>
</dbReference>
<evidence type="ECO:0000256" key="8">
    <source>
        <dbReference type="ARBA" id="ARBA00022692"/>
    </source>
</evidence>
<dbReference type="CDD" id="cd12914">
    <property type="entry name" value="PDC1_DGC_like"/>
    <property type="match status" value="1"/>
</dbReference>
<evidence type="ECO:0000256" key="7">
    <source>
        <dbReference type="ARBA" id="ARBA00022679"/>
    </source>
</evidence>
<keyword evidence="14 17" id="KW-0472">Membrane</keyword>
<feature type="domain" description="Histidine kinase" evidence="19">
    <location>
        <begin position="391"/>
        <end position="604"/>
    </location>
</feature>
<dbReference type="STRING" id="320778.ABT57_09440"/>
<evidence type="ECO:0000256" key="2">
    <source>
        <dbReference type="ARBA" id="ARBA00004429"/>
    </source>
</evidence>
<evidence type="ECO:0000256" key="6">
    <source>
        <dbReference type="ARBA" id="ARBA00022553"/>
    </source>
</evidence>
<dbReference type="Gene3D" id="1.10.287.130">
    <property type="match status" value="1"/>
</dbReference>
<dbReference type="OrthoDB" id="9772100at2"/>
<dbReference type="InterPro" id="IPR003594">
    <property type="entry name" value="HATPase_dom"/>
</dbReference>
<dbReference type="SUPFAM" id="SSF103190">
    <property type="entry name" value="Sensory domain-like"/>
    <property type="match status" value="1"/>
</dbReference>
<evidence type="ECO:0000256" key="15">
    <source>
        <dbReference type="ARBA" id="ARBA00073143"/>
    </source>
</evidence>
<sequence length="608" mass="67973">MTIKRKFLTLAIVIGCLGTGAVASLTYHQAQQQLNQKLIANVDQLGNKIDVQLKRYSRLPQVLANDPRLLGPLLSDVSERYPVTNQFQVTSQMLQEWCNTLGADTIYLMDPNGTTLASSNWQAKQSFVGQNYHYRPYFQQAFQGRHGQYFALGVSSEKRGYFFSAPVRYENTVLGVLTIKVDLSLIQDIWQYEEIEYAITDARGIVFYSSEPTWLYHSLAALSPEVRQQVIASRQYGNAPLAPLTHSSTLAEFNQLSYPVISAPGSGKQTRFSFARHEMAKAGWTIYGFTPLTAVSQMVGQELLIFILLYILLCFALHAWWQTYRARRDLAKLNSKLERTVTKRTQNLQNANQQLKQTLRQYELSQAELKQTQSELMQAAKLAMLGELSASINHEINQPLAAMRTYAENSRKLLAKERFEAVAGNLDEIVRLNGLVADIIARFKVFARKTSPQAATRHTNVHESVRAAAALLRTSLIKQGVVLRIGELNADTTVDIDAVQFEQVLVNLLQNSVQALAEHPEPQIGVDFTCYQNTLSCHVWDNGPGLSDQQKQSVFNPFYTTKPDGLGLGLTISQRILHASQGELSVTDHPGGGAEFIITLPLSSERSS</sequence>
<proteinExistence type="predicted"/>
<dbReference type="InterPro" id="IPR017055">
    <property type="entry name" value="Sig_transdc_His_kinase_DctB"/>
</dbReference>
<dbReference type="PANTHER" id="PTHR43065">
    <property type="entry name" value="SENSOR HISTIDINE KINASE"/>
    <property type="match status" value="1"/>
</dbReference>
<evidence type="ECO:0000313" key="20">
    <source>
        <dbReference type="EMBL" id="KLV09890.1"/>
    </source>
</evidence>
<keyword evidence="18" id="KW-0732">Signal</keyword>
<dbReference type="InterPro" id="IPR005467">
    <property type="entry name" value="His_kinase_dom"/>
</dbReference>
<dbReference type="SUPFAM" id="SSF55874">
    <property type="entry name" value="ATPase domain of HSP90 chaperone/DNA topoisomerase II/histidine kinase"/>
    <property type="match status" value="1"/>
</dbReference>
<evidence type="ECO:0000256" key="14">
    <source>
        <dbReference type="ARBA" id="ARBA00023136"/>
    </source>
</evidence>
<dbReference type="PRINTS" id="PR00344">
    <property type="entry name" value="BCTRLSENSOR"/>
</dbReference>
<keyword evidence="6" id="KW-0597">Phosphoprotein</keyword>
<dbReference type="Pfam" id="PF02518">
    <property type="entry name" value="HATPase_c"/>
    <property type="match status" value="1"/>
</dbReference>
<dbReference type="Proteomes" id="UP000035909">
    <property type="component" value="Unassembled WGS sequence"/>
</dbReference>
<dbReference type="PIRSF" id="PIRSF036431">
    <property type="entry name" value="STHK_DctB"/>
    <property type="match status" value="1"/>
</dbReference>
<feature type="transmembrane region" description="Helical" evidence="17">
    <location>
        <begin position="303"/>
        <end position="321"/>
    </location>
</feature>
<dbReference type="SMART" id="SM00388">
    <property type="entry name" value="HisKA"/>
    <property type="match status" value="1"/>
</dbReference>
<evidence type="ECO:0000256" key="5">
    <source>
        <dbReference type="ARBA" id="ARBA00022519"/>
    </source>
</evidence>
<feature type="signal peptide" evidence="18">
    <location>
        <begin position="1"/>
        <end position="23"/>
    </location>
</feature>
<dbReference type="Pfam" id="PF02743">
    <property type="entry name" value="dCache_1"/>
    <property type="match status" value="1"/>
</dbReference>
<dbReference type="PANTHER" id="PTHR43065:SF46">
    <property type="entry name" value="C4-DICARBOXYLATE TRANSPORT SENSOR PROTEIN DCTB"/>
    <property type="match status" value="1"/>
</dbReference>
<name>A0A0J1HE15_9GAMM</name>
<keyword evidence="21" id="KW-1185">Reference proteome</keyword>
<dbReference type="FunFam" id="1.10.287.130:FF:000049">
    <property type="entry name" value="C4-dicarboxylate transport sensor protein DctB"/>
    <property type="match status" value="1"/>
</dbReference>
<dbReference type="InterPro" id="IPR029151">
    <property type="entry name" value="Sensor-like_sf"/>
</dbReference>
<dbReference type="PROSITE" id="PS50109">
    <property type="entry name" value="HIS_KIN"/>
    <property type="match status" value="1"/>
</dbReference>
<evidence type="ECO:0000256" key="13">
    <source>
        <dbReference type="ARBA" id="ARBA00023012"/>
    </source>
</evidence>